<organism evidence="2 3">
    <name type="scientific">Caerostris darwini</name>
    <dbReference type="NCBI Taxonomy" id="1538125"/>
    <lineage>
        <taxon>Eukaryota</taxon>
        <taxon>Metazoa</taxon>
        <taxon>Ecdysozoa</taxon>
        <taxon>Arthropoda</taxon>
        <taxon>Chelicerata</taxon>
        <taxon>Arachnida</taxon>
        <taxon>Araneae</taxon>
        <taxon>Araneomorphae</taxon>
        <taxon>Entelegynae</taxon>
        <taxon>Araneoidea</taxon>
        <taxon>Araneidae</taxon>
        <taxon>Caerostris</taxon>
    </lineage>
</organism>
<dbReference type="Proteomes" id="UP001054837">
    <property type="component" value="Unassembled WGS sequence"/>
</dbReference>
<sequence>MILELGILFLGIILHSFWFFGIISSKVLVPLIDSLLITIILFYYFPRKKKNKTTPVKKPNFPYPAIFAHHENFFIIHWKKKYFANDRGKLPLDRIAYLKARYKVGPFMRYRYSNELTVPFFKKIAQGTIEGNCNDDAMLDDIHPRIFLTEFTEKYVQYRALLYYAQQTPNVDTKYQITCLKDSDEAINPQVQQDIFASSRTGSTVPASILDDRFRIASDIASGFEETEESARKKMEFEEQIEASKKKLEDVQGVFHIIKQGKTLNHTIRDERAPSINNNTKESNLHKFFPFFCERKKKEEDSEK</sequence>
<name>A0AAV4PBY6_9ARAC</name>
<evidence type="ECO:0000313" key="2">
    <source>
        <dbReference type="EMBL" id="GIX93500.1"/>
    </source>
</evidence>
<evidence type="ECO:0008006" key="4">
    <source>
        <dbReference type="Google" id="ProtNLM"/>
    </source>
</evidence>
<comment type="caution">
    <text evidence="2">The sequence shown here is derived from an EMBL/GenBank/DDBJ whole genome shotgun (WGS) entry which is preliminary data.</text>
</comment>
<evidence type="ECO:0000313" key="3">
    <source>
        <dbReference type="Proteomes" id="UP001054837"/>
    </source>
</evidence>
<dbReference type="AlphaFoldDB" id="A0AAV4PBY6"/>
<protein>
    <recommendedName>
        <fullName evidence="4">Ycf1</fullName>
    </recommendedName>
</protein>
<keyword evidence="1" id="KW-1133">Transmembrane helix</keyword>
<feature type="transmembrane region" description="Helical" evidence="1">
    <location>
        <begin position="5"/>
        <end position="21"/>
    </location>
</feature>
<keyword evidence="1" id="KW-0472">Membrane</keyword>
<feature type="transmembrane region" description="Helical" evidence="1">
    <location>
        <begin position="27"/>
        <end position="45"/>
    </location>
</feature>
<reference evidence="2 3" key="1">
    <citation type="submission" date="2021-06" db="EMBL/GenBank/DDBJ databases">
        <title>Caerostris darwini draft genome.</title>
        <authorList>
            <person name="Kono N."/>
            <person name="Arakawa K."/>
        </authorList>
    </citation>
    <scope>NUCLEOTIDE SEQUENCE [LARGE SCALE GENOMIC DNA]</scope>
</reference>
<keyword evidence="3" id="KW-1185">Reference proteome</keyword>
<gene>
    <name evidence="2" type="primary">AVEN_91664_1</name>
    <name evidence="2" type="ORF">CDAR_409201</name>
</gene>
<dbReference type="EMBL" id="BPLQ01002494">
    <property type="protein sequence ID" value="GIX93500.1"/>
    <property type="molecule type" value="Genomic_DNA"/>
</dbReference>
<proteinExistence type="predicted"/>
<keyword evidence="1" id="KW-0812">Transmembrane</keyword>
<accession>A0AAV4PBY6</accession>
<evidence type="ECO:0000256" key="1">
    <source>
        <dbReference type="SAM" id="Phobius"/>
    </source>
</evidence>